<name>A0A317C7Z7_9GAMM</name>
<evidence type="ECO:0000313" key="11">
    <source>
        <dbReference type="Proteomes" id="UP000245506"/>
    </source>
</evidence>
<evidence type="ECO:0000256" key="8">
    <source>
        <dbReference type="HAMAP-Rule" id="MF_00265"/>
    </source>
</evidence>
<dbReference type="AlphaFoldDB" id="A0A317C7Z7"/>
<evidence type="ECO:0000256" key="1">
    <source>
        <dbReference type="ARBA" id="ARBA00001946"/>
    </source>
</evidence>
<dbReference type="Pfam" id="PF01850">
    <property type="entry name" value="PIN"/>
    <property type="match status" value="1"/>
</dbReference>
<dbReference type="PANTHER" id="PTHR33653">
    <property type="entry name" value="RIBONUCLEASE VAPC2"/>
    <property type="match status" value="1"/>
</dbReference>
<keyword evidence="8" id="KW-0800">Toxin</keyword>
<keyword evidence="3 8" id="KW-0540">Nuclease</keyword>
<keyword evidence="4 8" id="KW-0479">Metal-binding</keyword>
<evidence type="ECO:0000256" key="3">
    <source>
        <dbReference type="ARBA" id="ARBA00022722"/>
    </source>
</evidence>
<feature type="binding site" evidence="8">
    <location>
        <position position="6"/>
    </location>
    <ligand>
        <name>Mg(2+)</name>
        <dbReference type="ChEBI" id="CHEBI:18420"/>
    </ligand>
</feature>
<comment type="similarity">
    <text evidence="7 8">Belongs to the PINc/VapC protein family.</text>
</comment>
<dbReference type="CDD" id="cd18745">
    <property type="entry name" value="PIN_VapC4-5_FitB-like"/>
    <property type="match status" value="1"/>
</dbReference>
<dbReference type="EC" id="3.1.-.-" evidence="8"/>
<evidence type="ECO:0000256" key="2">
    <source>
        <dbReference type="ARBA" id="ARBA00022649"/>
    </source>
</evidence>
<evidence type="ECO:0000256" key="6">
    <source>
        <dbReference type="ARBA" id="ARBA00022842"/>
    </source>
</evidence>
<comment type="caution">
    <text evidence="10">The sequence shown here is derived from an EMBL/GenBank/DDBJ whole genome shotgun (WGS) entry which is preliminary data.</text>
</comment>
<comment type="cofactor">
    <cofactor evidence="1 8">
        <name>Mg(2+)</name>
        <dbReference type="ChEBI" id="CHEBI:18420"/>
    </cofactor>
</comment>
<keyword evidence="2 8" id="KW-1277">Toxin-antitoxin system</keyword>
<accession>A0A317C7Z7</accession>
<dbReference type="NCBIfam" id="NF010285">
    <property type="entry name" value="PRK13725.1"/>
    <property type="match status" value="1"/>
</dbReference>
<evidence type="ECO:0000256" key="5">
    <source>
        <dbReference type="ARBA" id="ARBA00022801"/>
    </source>
</evidence>
<feature type="domain" description="PIN" evidence="9">
    <location>
        <begin position="3"/>
        <end position="125"/>
    </location>
</feature>
<dbReference type="HAMAP" id="MF_00265">
    <property type="entry name" value="VapC_Nob1"/>
    <property type="match status" value="1"/>
</dbReference>
<dbReference type="GO" id="GO:0090729">
    <property type="term" value="F:toxin activity"/>
    <property type="evidence" value="ECO:0007669"/>
    <property type="project" value="UniProtKB-KW"/>
</dbReference>
<dbReference type="OrthoDB" id="9796690at2"/>
<evidence type="ECO:0000256" key="4">
    <source>
        <dbReference type="ARBA" id="ARBA00022723"/>
    </source>
</evidence>
<dbReference type="InterPro" id="IPR050556">
    <property type="entry name" value="Type_II_TA_system_RNase"/>
</dbReference>
<comment type="function">
    <text evidence="8">Toxic component of a toxin-antitoxin (TA) system. An RNase.</text>
</comment>
<dbReference type="EMBL" id="QGKL01000042">
    <property type="protein sequence ID" value="PWQ93493.1"/>
    <property type="molecule type" value="Genomic_DNA"/>
</dbReference>
<sequence length="132" mass="14976">MKYLLDTNICIYLIKRKPESVIERLEALPSTDICLSSIAFFEMMYGAAKSQFPERNSQTAVDFFSLFETLTFDNQDALVAGYIRADLAKIGKIIGPYDLQIAGQAKRRGITLVTNNTKEFERVNGLKLENWV</sequence>
<dbReference type="InterPro" id="IPR029060">
    <property type="entry name" value="PIN-like_dom_sf"/>
</dbReference>
<dbReference type="GO" id="GO:0004540">
    <property type="term" value="F:RNA nuclease activity"/>
    <property type="evidence" value="ECO:0007669"/>
    <property type="project" value="InterPro"/>
</dbReference>
<keyword evidence="6 8" id="KW-0460">Magnesium</keyword>
<organism evidence="10 11">
    <name type="scientific">Leucothrix arctica</name>
    <dbReference type="NCBI Taxonomy" id="1481894"/>
    <lineage>
        <taxon>Bacteria</taxon>
        <taxon>Pseudomonadati</taxon>
        <taxon>Pseudomonadota</taxon>
        <taxon>Gammaproteobacteria</taxon>
        <taxon>Thiotrichales</taxon>
        <taxon>Thiotrichaceae</taxon>
        <taxon>Leucothrix</taxon>
    </lineage>
</organism>
<gene>
    <name evidence="8" type="primary">vapC</name>
    <name evidence="10" type="ORF">DKT75_17885</name>
</gene>
<dbReference type="GO" id="GO:0016787">
    <property type="term" value="F:hydrolase activity"/>
    <property type="evidence" value="ECO:0007669"/>
    <property type="project" value="UniProtKB-KW"/>
</dbReference>
<dbReference type="RefSeq" id="WP_109825330.1">
    <property type="nucleotide sequence ID" value="NZ_QGKL01000042.1"/>
</dbReference>
<evidence type="ECO:0000256" key="7">
    <source>
        <dbReference type="ARBA" id="ARBA00038093"/>
    </source>
</evidence>
<dbReference type="SUPFAM" id="SSF88723">
    <property type="entry name" value="PIN domain-like"/>
    <property type="match status" value="1"/>
</dbReference>
<reference evidence="10 11" key="1">
    <citation type="submission" date="2018-05" db="EMBL/GenBank/DDBJ databases">
        <title>Leucothrix arctica sp. nov., isolated from Arctic seawater.</title>
        <authorList>
            <person name="Choi A."/>
            <person name="Baek K."/>
        </authorList>
    </citation>
    <scope>NUCLEOTIDE SEQUENCE [LARGE SCALE GENOMIC DNA]</scope>
    <source>
        <strain evidence="10 11">IMCC9719</strain>
    </source>
</reference>
<protein>
    <recommendedName>
        <fullName evidence="8">Ribonuclease VapC</fullName>
        <shortName evidence="8">RNase VapC</shortName>
        <ecNumber evidence="8">3.1.-.-</ecNumber>
    </recommendedName>
    <alternativeName>
        <fullName evidence="8">Toxin VapC</fullName>
    </alternativeName>
</protein>
<keyword evidence="5 8" id="KW-0378">Hydrolase</keyword>
<feature type="binding site" evidence="8">
    <location>
        <position position="98"/>
    </location>
    <ligand>
        <name>Mg(2+)</name>
        <dbReference type="ChEBI" id="CHEBI:18420"/>
    </ligand>
</feature>
<evidence type="ECO:0000259" key="9">
    <source>
        <dbReference type="Pfam" id="PF01850"/>
    </source>
</evidence>
<dbReference type="Proteomes" id="UP000245506">
    <property type="component" value="Unassembled WGS sequence"/>
</dbReference>
<evidence type="ECO:0000313" key="10">
    <source>
        <dbReference type="EMBL" id="PWQ93493.1"/>
    </source>
</evidence>
<dbReference type="Gene3D" id="3.40.50.1010">
    <property type="entry name" value="5'-nuclease"/>
    <property type="match status" value="1"/>
</dbReference>
<keyword evidence="11" id="KW-1185">Reference proteome</keyword>
<dbReference type="PANTHER" id="PTHR33653:SF1">
    <property type="entry name" value="RIBONUCLEASE VAPC2"/>
    <property type="match status" value="1"/>
</dbReference>
<dbReference type="InterPro" id="IPR002716">
    <property type="entry name" value="PIN_dom"/>
</dbReference>
<dbReference type="GO" id="GO:0000287">
    <property type="term" value="F:magnesium ion binding"/>
    <property type="evidence" value="ECO:0007669"/>
    <property type="project" value="UniProtKB-UniRule"/>
</dbReference>
<dbReference type="InterPro" id="IPR022907">
    <property type="entry name" value="VapC_family"/>
</dbReference>
<proteinExistence type="inferred from homology"/>